<evidence type="ECO:0000313" key="1">
    <source>
        <dbReference type="EMBL" id="MBA0781992.1"/>
    </source>
</evidence>
<name>A0A7J9F9P2_9ROSI</name>
<sequence>MKGINWDPSKVQGLMEMEYDSEDYLVKGGDGKKISRMEKNHSGLIVDDSLGGRDRGLLVRGQLLSTTAKGCGDFNEIMYSFEKVGDIPREERRMKDALIQHLPHSYLGHCSLLMHIEKEGNVSRRKRFLFEAWWTMEDSFEGEKGLGSWTRFIKNGRNGRKKELTRKLDEIMDKERNDENLVNFIDTKIQLNLKIGKDKAFWEQRVHANWLGLGDMNIFFFRNFASHRRRMSTIKCLEHGDVRGVKDEGQMEDDSVERALAKSCKTVKCVPPTRSVIKINFDAAFDNHQSRSGSGIVTRNTMGEVLVSRSILHDDIGFVFAAKALVFSWAVQTGNGF</sequence>
<evidence type="ECO:0000313" key="2">
    <source>
        <dbReference type="Proteomes" id="UP000593568"/>
    </source>
</evidence>
<dbReference type="EMBL" id="JABEZW010000012">
    <property type="protein sequence ID" value="MBA0781992.1"/>
    <property type="molecule type" value="Genomic_DNA"/>
</dbReference>
<organism evidence="1 2">
    <name type="scientific">Gossypium trilobum</name>
    <dbReference type="NCBI Taxonomy" id="34281"/>
    <lineage>
        <taxon>Eukaryota</taxon>
        <taxon>Viridiplantae</taxon>
        <taxon>Streptophyta</taxon>
        <taxon>Embryophyta</taxon>
        <taxon>Tracheophyta</taxon>
        <taxon>Spermatophyta</taxon>
        <taxon>Magnoliopsida</taxon>
        <taxon>eudicotyledons</taxon>
        <taxon>Gunneridae</taxon>
        <taxon>Pentapetalae</taxon>
        <taxon>rosids</taxon>
        <taxon>malvids</taxon>
        <taxon>Malvales</taxon>
        <taxon>Malvaceae</taxon>
        <taxon>Malvoideae</taxon>
        <taxon>Gossypium</taxon>
    </lineage>
</organism>
<keyword evidence="2" id="KW-1185">Reference proteome</keyword>
<protein>
    <recommendedName>
        <fullName evidence="3">Reverse transcriptase</fullName>
    </recommendedName>
</protein>
<proteinExistence type="predicted"/>
<gene>
    <name evidence="1" type="ORF">Gotri_002871</name>
</gene>
<comment type="caution">
    <text evidence="1">The sequence shown here is derived from an EMBL/GenBank/DDBJ whole genome shotgun (WGS) entry which is preliminary data.</text>
</comment>
<feature type="non-terminal residue" evidence="1">
    <location>
        <position position="337"/>
    </location>
</feature>
<accession>A0A7J9F9P2</accession>
<reference evidence="1 2" key="1">
    <citation type="journal article" date="2019" name="Genome Biol. Evol.">
        <title>Insights into the evolution of the New World diploid cottons (Gossypium, subgenus Houzingenia) based on genome sequencing.</title>
        <authorList>
            <person name="Grover C.E."/>
            <person name="Arick M.A. 2nd"/>
            <person name="Thrash A."/>
            <person name="Conover J.L."/>
            <person name="Sanders W.S."/>
            <person name="Peterson D.G."/>
            <person name="Frelichowski J.E."/>
            <person name="Scheffler J.A."/>
            <person name="Scheffler B.E."/>
            <person name="Wendel J.F."/>
        </authorList>
    </citation>
    <scope>NUCLEOTIDE SEQUENCE [LARGE SCALE GENOMIC DNA]</scope>
    <source>
        <strain evidence="1">8</strain>
        <tissue evidence="1">Leaf</tissue>
    </source>
</reference>
<evidence type="ECO:0008006" key="3">
    <source>
        <dbReference type="Google" id="ProtNLM"/>
    </source>
</evidence>
<dbReference type="AlphaFoldDB" id="A0A7J9F9P2"/>
<dbReference type="Proteomes" id="UP000593568">
    <property type="component" value="Unassembled WGS sequence"/>
</dbReference>